<sequence length="40" mass="4668">MQHMELDVIQRSIGWIEQQQPIWLCTVLNTYGSSPRGRVP</sequence>
<proteinExistence type="predicted"/>
<organism evidence="1 2">
    <name type="scientific">Budvicia aquatica</name>
    <dbReference type="NCBI Taxonomy" id="82979"/>
    <lineage>
        <taxon>Bacteria</taxon>
        <taxon>Pseudomonadati</taxon>
        <taxon>Pseudomonadota</taxon>
        <taxon>Gammaproteobacteria</taxon>
        <taxon>Enterobacterales</taxon>
        <taxon>Budviciaceae</taxon>
        <taxon>Budvicia</taxon>
    </lineage>
</organism>
<evidence type="ECO:0000313" key="1">
    <source>
        <dbReference type="EMBL" id="VFS46796.1"/>
    </source>
</evidence>
<evidence type="ECO:0000313" key="2">
    <source>
        <dbReference type="Proteomes" id="UP000373449"/>
    </source>
</evidence>
<dbReference type="Proteomes" id="UP000373449">
    <property type="component" value="Unassembled WGS sequence"/>
</dbReference>
<gene>
    <name evidence="1" type="ORF">NCTC12282_01726</name>
</gene>
<accession>A0A484ZGD3</accession>
<protein>
    <submittedName>
        <fullName evidence="1">Uncharacterized protein</fullName>
    </submittedName>
</protein>
<dbReference type="RefSeq" id="WP_255324340.1">
    <property type="nucleotide sequence ID" value="NZ_CAADJA010000002.1"/>
</dbReference>
<dbReference type="EMBL" id="CAADJA010000002">
    <property type="protein sequence ID" value="VFS46796.1"/>
    <property type="molecule type" value="Genomic_DNA"/>
</dbReference>
<reference evidence="1 2" key="1">
    <citation type="submission" date="2019-03" db="EMBL/GenBank/DDBJ databases">
        <authorList>
            <consortium name="Pathogen Informatics"/>
        </authorList>
    </citation>
    <scope>NUCLEOTIDE SEQUENCE [LARGE SCALE GENOMIC DNA]</scope>
    <source>
        <strain evidence="1 2">NCTC12282</strain>
    </source>
</reference>
<dbReference type="AlphaFoldDB" id="A0A484ZGD3"/>
<name>A0A484ZGD3_9GAMM</name>